<sequence>MDIGFSAGPRPGGPNRSTNGCWTCRLRRKKCDEKQPVCDTCATLLITCHNGQEKPDWMDGGARQDAMAEQLKREVKLKAHLRLRQWERQIPGDAGSADSRNGGQDIGPEPPGLASQQKADCTQLPDDSRGGIPFGRSDTVLLMFYLENVLPFLFPFYRPSPLEGGKSWILELMFSSPVVRQATLAQTSYFFSVARRSVSCGVIWDTMLAQTKEVFDTLRQSLDVINASNVAEHLHGAVRILASIMQVQRFEVAVLSLDNCRAHLTAALALFGQLLSSSGSENGAAAAQTEARTLFNSVVDRLGPPTWVLPDGCARFPTAEQAAFRFSSALLIFDDIIASTALQQRPTLYEYHDSLLGGTEDAKPVVDLEAVVGCHNCVLRLVGEVAVLDAWKQQSRRAGTLDVMELVRRATVIKDALDEYLDLLARRPAAAGAHEDDSDLLDIFKTDYWQQQQARPTQSASQTTATAVTRVWIHAASLYLSVVVSGWQPAGAEVRHHVARVLELVAGGGGGEISPPAMLRTVVWPFCVAGCLAEAAQEPVFRGLVAGLRPLSVFGTLRKALDVMENVWRARGTPGDSVMRDLAVCFRSEGDLVLLV</sequence>
<keyword evidence="6" id="KW-0539">Nucleus</keyword>
<proteinExistence type="predicted"/>
<keyword evidence="5" id="KW-0804">Transcription</keyword>
<organism evidence="9 10">
    <name type="scientific">Coniochaeta hoffmannii</name>
    <dbReference type="NCBI Taxonomy" id="91930"/>
    <lineage>
        <taxon>Eukaryota</taxon>
        <taxon>Fungi</taxon>
        <taxon>Dikarya</taxon>
        <taxon>Ascomycota</taxon>
        <taxon>Pezizomycotina</taxon>
        <taxon>Sordariomycetes</taxon>
        <taxon>Sordariomycetidae</taxon>
        <taxon>Coniochaetales</taxon>
        <taxon>Coniochaetaceae</taxon>
        <taxon>Coniochaeta</taxon>
    </lineage>
</organism>
<feature type="domain" description="Zn(2)-C6 fungal-type" evidence="8">
    <location>
        <begin position="20"/>
        <end position="48"/>
    </location>
</feature>
<dbReference type="SUPFAM" id="SSF57701">
    <property type="entry name" value="Zn2/Cys6 DNA-binding domain"/>
    <property type="match status" value="1"/>
</dbReference>
<dbReference type="GO" id="GO:0008270">
    <property type="term" value="F:zinc ion binding"/>
    <property type="evidence" value="ECO:0007669"/>
    <property type="project" value="InterPro"/>
</dbReference>
<gene>
    <name evidence="9" type="ORF">NKR19_g6594</name>
</gene>
<dbReference type="PANTHER" id="PTHR37534:SF20">
    <property type="entry name" value="PRO1A C6 ZINK-FINGER PROTEIN"/>
    <property type="match status" value="1"/>
</dbReference>
<evidence type="ECO:0000313" key="9">
    <source>
        <dbReference type="EMBL" id="KAJ9144020.1"/>
    </source>
</evidence>
<feature type="region of interest" description="Disordered" evidence="7">
    <location>
        <begin position="88"/>
        <end position="130"/>
    </location>
</feature>
<dbReference type="SMART" id="SM00066">
    <property type="entry name" value="GAL4"/>
    <property type="match status" value="1"/>
</dbReference>
<dbReference type="AlphaFoldDB" id="A0AA38RX07"/>
<evidence type="ECO:0000256" key="3">
    <source>
        <dbReference type="ARBA" id="ARBA00023015"/>
    </source>
</evidence>
<accession>A0AA38RX07</accession>
<dbReference type="PROSITE" id="PS50048">
    <property type="entry name" value="ZN2_CY6_FUNGAL_2"/>
    <property type="match status" value="1"/>
</dbReference>
<dbReference type="InterPro" id="IPR036864">
    <property type="entry name" value="Zn2-C6_fun-type_DNA-bd_sf"/>
</dbReference>
<dbReference type="GO" id="GO:0003677">
    <property type="term" value="F:DNA binding"/>
    <property type="evidence" value="ECO:0007669"/>
    <property type="project" value="UniProtKB-KW"/>
</dbReference>
<keyword evidence="4 9" id="KW-0238">DNA-binding</keyword>
<evidence type="ECO:0000256" key="6">
    <source>
        <dbReference type="ARBA" id="ARBA00023242"/>
    </source>
</evidence>
<dbReference type="Pfam" id="PF00172">
    <property type="entry name" value="Zn_clus"/>
    <property type="match status" value="1"/>
</dbReference>
<reference evidence="9" key="1">
    <citation type="submission" date="2022-07" db="EMBL/GenBank/DDBJ databases">
        <title>Fungi with potential for degradation of polypropylene.</title>
        <authorList>
            <person name="Gostincar C."/>
        </authorList>
    </citation>
    <scope>NUCLEOTIDE SEQUENCE</scope>
    <source>
        <strain evidence="9">EXF-13287</strain>
    </source>
</reference>
<evidence type="ECO:0000256" key="5">
    <source>
        <dbReference type="ARBA" id="ARBA00023163"/>
    </source>
</evidence>
<evidence type="ECO:0000256" key="2">
    <source>
        <dbReference type="ARBA" id="ARBA00022833"/>
    </source>
</evidence>
<name>A0AA38RX07_9PEZI</name>
<comment type="caution">
    <text evidence="9">The sequence shown here is derived from an EMBL/GenBank/DDBJ whole genome shotgun (WGS) entry which is preliminary data.</text>
</comment>
<dbReference type="Gene3D" id="4.10.240.10">
    <property type="entry name" value="Zn(2)-C6 fungal-type DNA-binding domain"/>
    <property type="match status" value="1"/>
</dbReference>
<dbReference type="GO" id="GO:0005634">
    <property type="term" value="C:nucleus"/>
    <property type="evidence" value="ECO:0007669"/>
    <property type="project" value="UniProtKB-SubCell"/>
</dbReference>
<dbReference type="CDD" id="cd00067">
    <property type="entry name" value="GAL4"/>
    <property type="match status" value="1"/>
</dbReference>
<evidence type="ECO:0000256" key="4">
    <source>
        <dbReference type="ARBA" id="ARBA00023125"/>
    </source>
</evidence>
<evidence type="ECO:0000256" key="7">
    <source>
        <dbReference type="SAM" id="MobiDB-lite"/>
    </source>
</evidence>
<keyword evidence="3" id="KW-0805">Transcription regulation</keyword>
<dbReference type="EMBL" id="JANBVN010000104">
    <property type="protein sequence ID" value="KAJ9144020.1"/>
    <property type="molecule type" value="Genomic_DNA"/>
</dbReference>
<dbReference type="InterPro" id="IPR001138">
    <property type="entry name" value="Zn2Cys6_DnaBD"/>
</dbReference>
<dbReference type="Pfam" id="PF11951">
    <property type="entry name" value="Fungal_trans_2"/>
    <property type="match status" value="1"/>
</dbReference>
<comment type="subcellular location">
    <subcellularLocation>
        <location evidence="1">Nucleus</location>
    </subcellularLocation>
</comment>
<dbReference type="GO" id="GO:0000981">
    <property type="term" value="F:DNA-binding transcription factor activity, RNA polymerase II-specific"/>
    <property type="evidence" value="ECO:0007669"/>
    <property type="project" value="InterPro"/>
</dbReference>
<evidence type="ECO:0000313" key="10">
    <source>
        <dbReference type="Proteomes" id="UP001174691"/>
    </source>
</evidence>
<evidence type="ECO:0000256" key="1">
    <source>
        <dbReference type="ARBA" id="ARBA00004123"/>
    </source>
</evidence>
<protein>
    <submittedName>
        <fullName evidence="9">Zn2/Cys6 DNA-binding protein</fullName>
    </submittedName>
</protein>
<keyword evidence="10" id="KW-1185">Reference proteome</keyword>
<keyword evidence="2" id="KW-0862">Zinc</keyword>
<dbReference type="PROSITE" id="PS00463">
    <property type="entry name" value="ZN2_CY6_FUNGAL_1"/>
    <property type="match status" value="1"/>
</dbReference>
<dbReference type="InterPro" id="IPR021858">
    <property type="entry name" value="Fun_TF"/>
</dbReference>
<dbReference type="PANTHER" id="PTHR37534">
    <property type="entry name" value="TRANSCRIPTIONAL ACTIVATOR PROTEIN UGA3"/>
    <property type="match status" value="1"/>
</dbReference>
<evidence type="ECO:0000259" key="8">
    <source>
        <dbReference type="PROSITE" id="PS50048"/>
    </source>
</evidence>
<dbReference type="Proteomes" id="UP001174691">
    <property type="component" value="Unassembled WGS sequence"/>
</dbReference>